<reference evidence="1 2" key="1">
    <citation type="journal article" date="2019" name="Int. J. Syst. Evol. Microbiol.">
        <title>The Global Catalogue of Microorganisms (GCM) 10K type strain sequencing project: providing services to taxonomists for standard genome sequencing and annotation.</title>
        <authorList>
            <consortium name="The Broad Institute Genomics Platform"/>
            <consortium name="The Broad Institute Genome Sequencing Center for Infectious Disease"/>
            <person name="Wu L."/>
            <person name="Ma J."/>
        </authorList>
    </citation>
    <scope>NUCLEOTIDE SEQUENCE [LARGE SCALE GENOMIC DNA]</scope>
    <source>
        <strain evidence="1 2">WLHS5</strain>
    </source>
</reference>
<evidence type="ECO:0000313" key="2">
    <source>
        <dbReference type="Proteomes" id="UP001595898"/>
    </source>
</evidence>
<protein>
    <recommendedName>
        <fullName evidence="3">DUF2795 domain-containing protein</fullName>
    </recommendedName>
</protein>
<keyword evidence="2" id="KW-1185">Reference proteome</keyword>
<dbReference type="RefSeq" id="WP_250140895.1">
    <property type="nucleotide sequence ID" value="NZ_JALIQP010000003.1"/>
</dbReference>
<proteinExistence type="predicted"/>
<evidence type="ECO:0008006" key="3">
    <source>
        <dbReference type="Google" id="ProtNLM"/>
    </source>
</evidence>
<accession>A0ABD5PUF2</accession>
<evidence type="ECO:0000313" key="1">
    <source>
        <dbReference type="EMBL" id="MFC4544153.1"/>
    </source>
</evidence>
<dbReference type="EMBL" id="JBHSFA010000011">
    <property type="protein sequence ID" value="MFC4544153.1"/>
    <property type="molecule type" value="Genomic_DNA"/>
</dbReference>
<organism evidence="1 2">
    <name type="scientific">Halosolutus amylolyticus</name>
    <dbReference type="NCBI Taxonomy" id="2932267"/>
    <lineage>
        <taxon>Archaea</taxon>
        <taxon>Methanobacteriati</taxon>
        <taxon>Methanobacteriota</taxon>
        <taxon>Stenosarchaea group</taxon>
        <taxon>Halobacteria</taxon>
        <taxon>Halobacteriales</taxon>
        <taxon>Natrialbaceae</taxon>
        <taxon>Halosolutus</taxon>
    </lineage>
</organism>
<dbReference type="AlphaFoldDB" id="A0ABD5PUF2"/>
<sequence length="85" mass="9138">MAREVKLSEIESTLETLEYPISREGASNELADVTLLLADGERNLGNLVAKSTSDRFESAADLGSELNNVLPREAVGEPFQSEGEG</sequence>
<gene>
    <name evidence="1" type="ORF">ACFO5R_19690</name>
</gene>
<dbReference type="Pfam" id="PF19102">
    <property type="entry name" value="DUF5789"/>
    <property type="match status" value="1"/>
</dbReference>
<comment type="caution">
    <text evidence="1">The sequence shown here is derived from an EMBL/GenBank/DDBJ whole genome shotgun (WGS) entry which is preliminary data.</text>
</comment>
<name>A0ABD5PUF2_9EURY</name>
<dbReference type="InterPro" id="IPR043899">
    <property type="entry name" value="DUF5789"/>
</dbReference>
<dbReference type="Proteomes" id="UP001595898">
    <property type="component" value="Unassembled WGS sequence"/>
</dbReference>